<reference evidence="2" key="1">
    <citation type="submission" date="2021-03" db="EMBL/GenBank/DDBJ databases">
        <title>Ottowia sp. 27C isolated from the cloaca of a Giant Asian pond turtle (Heosemys grandis).</title>
        <authorList>
            <person name="Spergser J."/>
            <person name="Busse H.-J."/>
        </authorList>
    </citation>
    <scope>NUCLEOTIDE SEQUENCE</scope>
    <source>
        <strain evidence="2">27C</strain>
    </source>
</reference>
<name>A0A975H445_9BURK</name>
<accession>A0A975H445</accession>
<dbReference type="RefSeq" id="WP_208010417.1">
    <property type="nucleotide sequence ID" value="NZ_CP071796.1"/>
</dbReference>
<dbReference type="SUPFAM" id="SSF52540">
    <property type="entry name" value="P-loop containing nucleoside triphosphate hydrolases"/>
    <property type="match status" value="1"/>
</dbReference>
<sequence>MMKCPPAIWAGRYSEALEPGVIRRRAETHGEVVRGLEAMEIEVACDRLLLGMQYVNLVTDQAESIIRRCLERALAHAQLVYADPTAVLRAAYSGVAVREDNVPILLTGLAGVGKSRIRLSISRVLTGRDHVVVNEAHPRVPLIEYADCKIGQQASVLEVLRPLANPEIASGHAKVRRSEISARCAEWQRVVGCCLLGVDETQFMAQSDTASTLITRTLLAVADVGVPWFYIANYSLIWKLLARPSEAVQRLLGHPIVVLPDSPMSEDWQGLMREFGVVLDEAYEFKIEERSIELWNLCAGLKRELVKLLVHAYRVARQSGATRVTWCFVLQAFHSAMFSAPRRDVDLLIAHAGQGGELRRDLRCPFDGPEIVTRSAAYQAQLHEARTAAVARASVQGAMTGEEKAAVDAIERAAQPMARPRGKVVALRRSKPRSLEQLLQAGRDIRESLGRKPSA</sequence>
<feature type="compositionally biased region" description="Basic and acidic residues" evidence="1">
    <location>
        <begin position="443"/>
        <end position="455"/>
    </location>
</feature>
<feature type="region of interest" description="Disordered" evidence="1">
    <location>
        <begin position="436"/>
        <end position="455"/>
    </location>
</feature>
<dbReference type="AlphaFoldDB" id="A0A975H445"/>
<proteinExistence type="predicted"/>
<dbReference type="InterPro" id="IPR027417">
    <property type="entry name" value="P-loop_NTPase"/>
</dbReference>
<evidence type="ECO:0000256" key="1">
    <source>
        <dbReference type="SAM" id="MobiDB-lite"/>
    </source>
</evidence>
<dbReference type="EMBL" id="CP071796">
    <property type="protein sequence ID" value="QTD46518.1"/>
    <property type="molecule type" value="Genomic_DNA"/>
</dbReference>
<dbReference type="Proteomes" id="UP000663903">
    <property type="component" value="Chromosome"/>
</dbReference>
<evidence type="ECO:0000313" key="3">
    <source>
        <dbReference type="Proteomes" id="UP000663903"/>
    </source>
</evidence>
<dbReference type="KEGG" id="otd:J1M35_06455"/>
<keyword evidence="3" id="KW-1185">Reference proteome</keyword>
<organism evidence="2 3">
    <name type="scientific">Ottowia testudinis</name>
    <dbReference type="NCBI Taxonomy" id="2816950"/>
    <lineage>
        <taxon>Bacteria</taxon>
        <taxon>Pseudomonadati</taxon>
        <taxon>Pseudomonadota</taxon>
        <taxon>Betaproteobacteria</taxon>
        <taxon>Burkholderiales</taxon>
        <taxon>Comamonadaceae</taxon>
        <taxon>Ottowia</taxon>
    </lineage>
</organism>
<gene>
    <name evidence="2" type="ORF">J1M35_06455</name>
</gene>
<evidence type="ECO:0000313" key="2">
    <source>
        <dbReference type="EMBL" id="QTD46518.1"/>
    </source>
</evidence>
<protein>
    <submittedName>
        <fullName evidence="2">Uncharacterized protein</fullName>
    </submittedName>
</protein>